<organism evidence="1 2">
    <name type="scientific">Arcanobacterium haemolyticum (strain ATCC 9345 / DSM 20595 / CCM 5947 / CCUG 17215 / LMG 16163 / NBRC 15585 / NCTC 8452 / 11018)</name>
    <dbReference type="NCBI Taxonomy" id="644284"/>
    <lineage>
        <taxon>Bacteria</taxon>
        <taxon>Bacillati</taxon>
        <taxon>Actinomycetota</taxon>
        <taxon>Actinomycetes</taxon>
        <taxon>Actinomycetales</taxon>
        <taxon>Actinomycetaceae</taxon>
        <taxon>Arcanobacterium</taxon>
    </lineage>
</organism>
<protein>
    <submittedName>
        <fullName evidence="1">Uncharacterized protein</fullName>
    </submittedName>
</protein>
<reference evidence="1 2" key="1">
    <citation type="journal article" date="2010" name="Stand. Genomic Sci.">
        <title>Complete genome sequence of Arcanobacterium haemolyticum type strain (11018).</title>
        <authorList>
            <person name="Yasawong M."/>
            <person name="Teshima H."/>
            <person name="Lapidus A."/>
            <person name="Nolan M."/>
            <person name="Lucas S."/>
            <person name="Glavina Del Rio T."/>
            <person name="Tice H."/>
            <person name="Cheng J."/>
            <person name="Bruce D."/>
            <person name="Detter C."/>
            <person name="Tapia R."/>
            <person name="Han C."/>
            <person name="Goodwin L."/>
            <person name="Pitluck S."/>
            <person name="Liolios K."/>
            <person name="Ivanova N."/>
            <person name="Mavromatis K."/>
            <person name="Mikhailova N."/>
            <person name="Pati A."/>
            <person name="Chen A."/>
            <person name="Palaniappan K."/>
            <person name="Land M."/>
            <person name="Hauser L."/>
            <person name="Chang Y."/>
            <person name="Jeffries C."/>
            <person name="Rohde M."/>
            <person name="Sikorski J."/>
            <person name="Pukall R."/>
            <person name="Goker M."/>
            <person name="Woyke T."/>
            <person name="Bristow J."/>
            <person name="Eisen J."/>
            <person name="Markowitz V."/>
            <person name="Hugenholtz P."/>
            <person name="Kyrpides N."/>
            <person name="Klenk H."/>
        </authorList>
    </citation>
    <scope>NUCLEOTIDE SEQUENCE [LARGE SCALE GENOMIC DNA]</scope>
    <source>
        <strain evidence="2">ATCC 9345 / DSM 20595 / CCUG 17215 / LMG 16163 / NBRC 15585 / NCTC 8452 / 11018</strain>
    </source>
</reference>
<name>D7BK32_ARCHD</name>
<gene>
    <name evidence="1" type="ordered locus">Arch_1309</name>
</gene>
<dbReference type="HOGENOM" id="CLU_3323765_0_0_11"/>
<dbReference type="AlphaFoldDB" id="D7BK32"/>
<dbReference type="STRING" id="644284.Arch_1309"/>
<dbReference type="EMBL" id="CP002045">
    <property type="protein sequence ID" value="ADH93012.1"/>
    <property type="molecule type" value="Genomic_DNA"/>
</dbReference>
<dbReference type="KEGG" id="ahe:Arch_1309"/>
<sequence length="38" mass="4364">MTLDSFNNPVLLAKLGTATKELNNMCQLPERVFYEKSF</sequence>
<keyword evidence="2" id="KW-1185">Reference proteome</keyword>
<evidence type="ECO:0000313" key="2">
    <source>
        <dbReference type="Proteomes" id="UP000000376"/>
    </source>
</evidence>
<proteinExistence type="predicted"/>
<dbReference type="Proteomes" id="UP000000376">
    <property type="component" value="Chromosome"/>
</dbReference>
<evidence type="ECO:0000313" key="1">
    <source>
        <dbReference type="EMBL" id="ADH93012.1"/>
    </source>
</evidence>
<accession>D7BK32</accession>